<protein>
    <recommendedName>
        <fullName evidence="4">Knottin scorpion toxin-like domain-containing protein</fullName>
    </recommendedName>
</protein>
<dbReference type="Proteomes" id="UP000324897">
    <property type="component" value="Chromosome 1"/>
</dbReference>
<feature type="non-terminal residue" evidence="2">
    <location>
        <position position="1"/>
    </location>
</feature>
<sequence>MVTIPEVSRKMPSFLALVVAALVVSSCYASRQSPAGAGPNGIVIQDDPKCEVMLPCGPNNCVPYCQSIGLKGNAWCTSMPDMQIYCCCRVGA</sequence>
<reference evidence="2 3" key="1">
    <citation type="journal article" date="2019" name="Sci. Rep.">
        <title>A high-quality genome of Eragrostis curvula grass provides insights into Poaceae evolution and supports new strategies to enhance forage quality.</title>
        <authorList>
            <person name="Carballo J."/>
            <person name="Santos B.A.C.M."/>
            <person name="Zappacosta D."/>
            <person name="Garbus I."/>
            <person name="Selva J.P."/>
            <person name="Gallo C.A."/>
            <person name="Diaz A."/>
            <person name="Albertini E."/>
            <person name="Caccamo M."/>
            <person name="Echenique V."/>
        </authorList>
    </citation>
    <scope>NUCLEOTIDE SEQUENCE [LARGE SCALE GENOMIC DNA]</scope>
    <source>
        <strain evidence="3">cv. Victoria</strain>
        <tissue evidence="2">Leaf</tissue>
    </source>
</reference>
<comment type="caution">
    <text evidence="2">The sequence shown here is derived from an EMBL/GenBank/DDBJ whole genome shotgun (WGS) entry which is preliminary data.</text>
</comment>
<organism evidence="2 3">
    <name type="scientific">Eragrostis curvula</name>
    <name type="common">weeping love grass</name>
    <dbReference type="NCBI Taxonomy" id="38414"/>
    <lineage>
        <taxon>Eukaryota</taxon>
        <taxon>Viridiplantae</taxon>
        <taxon>Streptophyta</taxon>
        <taxon>Embryophyta</taxon>
        <taxon>Tracheophyta</taxon>
        <taxon>Spermatophyta</taxon>
        <taxon>Magnoliopsida</taxon>
        <taxon>Liliopsida</taxon>
        <taxon>Poales</taxon>
        <taxon>Poaceae</taxon>
        <taxon>PACMAD clade</taxon>
        <taxon>Chloridoideae</taxon>
        <taxon>Eragrostideae</taxon>
        <taxon>Eragrostidinae</taxon>
        <taxon>Eragrostis</taxon>
    </lineage>
</organism>
<keyword evidence="1" id="KW-0732">Signal</keyword>
<evidence type="ECO:0008006" key="4">
    <source>
        <dbReference type="Google" id="ProtNLM"/>
    </source>
</evidence>
<dbReference type="AlphaFoldDB" id="A0A5J9UVY5"/>
<dbReference type="EMBL" id="RWGY01000011">
    <property type="protein sequence ID" value="TVU27746.1"/>
    <property type="molecule type" value="Genomic_DNA"/>
</dbReference>
<accession>A0A5J9UVY5</accession>
<dbReference type="OrthoDB" id="582564at2759"/>
<proteinExistence type="predicted"/>
<keyword evidence="3" id="KW-1185">Reference proteome</keyword>
<name>A0A5J9UVY5_9POAL</name>
<feature type="chain" id="PRO_5023892265" description="Knottin scorpion toxin-like domain-containing protein" evidence="1">
    <location>
        <begin position="30"/>
        <end position="92"/>
    </location>
</feature>
<dbReference type="Gramene" id="TVU27746">
    <property type="protein sequence ID" value="TVU27746"/>
    <property type="gene ID" value="EJB05_19246"/>
</dbReference>
<evidence type="ECO:0000256" key="1">
    <source>
        <dbReference type="SAM" id="SignalP"/>
    </source>
</evidence>
<gene>
    <name evidence="2" type="ORF">EJB05_19246</name>
</gene>
<feature type="signal peptide" evidence="1">
    <location>
        <begin position="1"/>
        <end position="29"/>
    </location>
</feature>
<evidence type="ECO:0000313" key="3">
    <source>
        <dbReference type="Proteomes" id="UP000324897"/>
    </source>
</evidence>
<evidence type="ECO:0000313" key="2">
    <source>
        <dbReference type="EMBL" id="TVU27746.1"/>
    </source>
</evidence>